<dbReference type="VEuPathDB" id="VectorBase:ISCP_011456"/>
<dbReference type="VEuPathDB" id="VectorBase:ISCW012093"/>
<dbReference type="OrthoDB" id="6492355at2759"/>
<evidence type="ECO:0000313" key="1">
    <source>
        <dbReference type="EMBL" id="EEC17851.1"/>
    </source>
</evidence>
<dbReference type="EnsemblMetazoa" id="ISCW012093-RA">
    <property type="protein sequence ID" value="ISCW012093-PA"/>
    <property type="gene ID" value="ISCW012093"/>
</dbReference>
<keyword evidence="3" id="KW-1185">Reference proteome</keyword>
<dbReference type="EMBL" id="DS929586">
    <property type="protein sequence ID" value="EEC17851.1"/>
    <property type="molecule type" value="Genomic_DNA"/>
</dbReference>
<dbReference type="VEuPathDB" id="VectorBase:ISCI012093"/>
<dbReference type="PaxDb" id="6945-B7QG79"/>
<dbReference type="HOGENOM" id="CLU_2778696_0_0_1"/>
<accession>B7QG79</accession>
<gene>
    <name evidence="1" type="ORF">IscW_ISCW012093</name>
</gene>
<organism>
    <name type="scientific">Ixodes scapularis</name>
    <name type="common">Black-legged tick</name>
    <name type="synonym">Deer tick</name>
    <dbReference type="NCBI Taxonomy" id="6945"/>
    <lineage>
        <taxon>Eukaryota</taxon>
        <taxon>Metazoa</taxon>
        <taxon>Ecdysozoa</taxon>
        <taxon>Arthropoda</taxon>
        <taxon>Chelicerata</taxon>
        <taxon>Arachnida</taxon>
        <taxon>Acari</taxon>
        <taxon>Parasitiformes</taxon>
        <taxon>Ixodida</taxon>
        <taxon>Ixodoidea</taxon>
        <taxon>Ixodidae</taxon>
        <taxon>Ixodinae</taxon>
        <taxon>Ixodes</taxon>
    </lineage>
</organism>
<dbReference type="Proteomes" id="UP000001555">
    <property type="component" value="Unassembled WGS sequence"/>
</dbReference>
<protein>
    <submittedName>
        <fullName evidence="1 2">Uncharacterized protein</fullName>
    </submittedName>
</protein>
<evidence type="ECO:0000313" key="2">
    <source>
        <dbReference type="EnsemblMetazoa" id="ISCW012093-PA"/>
    </source>
</evidence>
<evidence type="ECO:0000313" key="3">
    <source>
        <dbReference type="Proteomes" id="UP000001555"/>
    </source>
</evidence>
<reference evidence="1 3" key="1">
    <citation type="submission" date="2008-03" db="EMBL/GenBank/DDBJ databases">
        <title>Annotation of Ixodes scapularis.</title>
        <authorList>
            <consortium name="Ixodes scapularis Genome Project Consortium"/>
            <person name="Caler E."/>
            <person name="Hannick L.I."/>
            <person name="Bidwell S."/>
            <person name="Joardar V."/>
            <person name="Thiagarajan M."/>
            <person name="Amedeo P."/>
            <person name="Galinsky K.J."/>
            <person name="Schobel S."/>
            <person name="Inman J."/>
            <person name="Hostetler J."/>
            <person name="Miller J."/>
            <person name="Hammond M."/>
            <person name="Megy K."/>
            <person name="Lawson D."/>
            <person name="Kodira C."/>
            <person name="Sutton G."/>
            <person name="Meyer J."/>
            <person name="Hill C.A."/>
            <person name="Birren B."/>
            <person name="Nene V."/>
            <person name="Collins F."/>
            <person name="Alarcon-Chaidez F."/>
            <person name="Wikel S."/>
            <person name="Strausberg R."/>
        </authorList>
    </citation>
    <scope>NUCLEOTIDE SEQUENCE [LARGE SCALE GENOMIC DNA]</scope>
    <source>
        <strain evidence="3">Wikel</strain>
        <strain evidence="1">Wikel colony</strain>
    </source>
</reference>
<proteinExistence type="predicted"/>
<dbReference type="AlphaFoldDB" id="B7QG79"/>
<reference evidence="2" key="2">
    <citation type="submission" date="2020-05" db="UniProtKB">
        <authorList>
            <consortium name="EnsemblMetazoa"/>
        </authorList>
    </citation>
    <scope>IDENTIFICATION</scope>
    <source>
        <strain evidence="2">wikel</strain>
    </source>
</reference>
<sequence length="69" mass="7748">MRRRSVVNKVLFFSAVFDMASFVKWICLAASVSVTTGFDFGSLDPKAMIDKIRDTLEMAVGMLWITGLR</sequence>
<dbReference type="EMBL" id="ABJB010771835">
    <property type="status" value="NOT_ANNOTATED_CDS"/>
    <property type="molecule type" value="Genomic_DNA"/>
</dbReference>
<dbReference type="InParanoid" id="B7QG79"/>
<dbReference type="EMBL" id="ABJB011061672">
    <property type="status" value="NOT_ANNOTATED_CDS"/>
    <property type="molecule type" value="Genomic_DNA"/>
</dbReference>
<name>B7QG79_IXOSC</name>